<dbReference type="Proteomes" id="UP000494106">
    <property type="component" value="Unassembled WGS sequence"/>
</dbReference>
<keyword evidence="3" id="KW-1185">Reference proteome</keyword>
<protein>
    <submittedName>
        <fullName evidence="2">Uncharacterized protein</fullName>
    </submittedName>
</protein>
<proteinExistence type="predicted"/>
<gene>
    <name evidence="2" type="ORF">APLA_LOCUS16174</name>
</gene>
<sequence length="309" mass="34251">MNLIDVTATITFRTKIAIPSNSLSRCYRIPSILQVKAPPPSITQRKLKYHRVAPPPPVTTSSQKVTSSQAHNTLTPRPSRPAPPPPNTKPLKSYHRAAPPPPMYASPLKKDSRKKSHCTTTSPKPNRPAPPPPVTVPPRYHRAAPPPPVTAPPRRRRYRNAPTPSVTAQSLRHHGSNNTPPPTYHRTAAPGVKKQRRSRITPSRFLNTKRACITTASSSNSTVTLPPSHNNHPLSTQRYKCSIPRPKIATTVSPSNASCIRHRVMIHHSDETQSTQQSHIYIAQGHQYTSAKPPLSIPVRKVNKKFNKK</sequence>
<evidence type="ECO:0000313" key="2">
    <source>
        <dbReference type="EMBL" id="CAB3257794.1"/>
    </source>
</evidence>
<evidence type="ECO:0000256" key="1">
    <source>
        <dbReference type="SAM" id="MobiDB-lite"/>
    </source>
</evidence>
<feature type="region of interest" description="Disordered" evidence="1">
    <location>
        <begin position="52"/>
        <end position="198"/>
    </location>
</feature>
<accession>A0A8S1BHJ2</accession>
<comment type="caution">
    <text evidence="2">The sequence shown here is derived from an EMBL/GenBank/DDBJ whole genome shotgun (WGS) entry which is preliminary data.</text>
</comment>
<reference evidence="2 3" key="1">
    <citation type="submission" date="2020-04" db="EMBL/GenBank/DDBJ databases">
        <authorList>
            <person name="Wallbank WR R."/>
            <person name="Pardo Diaz C."/>
            <person name="Kozak K."/>
            <person name="Martin S."/>
            <person name="Jiggins C."/>
            <person name="Moest M."/>
            <person name="Warren A I."/>
            <person name="Byers J.R.P. K."/>
            <person name="Montejo-Kovacevich G."/>
            <person name="Yen C E."/>
        </authorList>
    </citation>
    <scope>NUCLEOTIDE SEQUENCE [LARGE SCALE GENOMIC DNA]</scope>
</reference>
<dbReference type="EMBL" id="CADEBC010000592">
    <property type="protein sequence ID" value="CAB3257794.1"/>
    <property type="molecule type" value="Genomic_DNA"/>
</dbReference>
<dbReference type="AlphaFoldDB" id="A0A8S1BHJ2"/>
<dbReference type="OrthoDB" id="7413535at2759"/>
<name>A0A8S1BHJ2_ARCPL</name>
<feature type="compositionally biased region" description="Pro residues" evidence="1">
    <location>
        <begin position="125"/>
        <end position="136"/>
    </location>
</feature>
<feature type="region of interest" description="Disordered" evidence="1">
    <location>
        <begin position="217"/>
        <end position="236"/>
    </location>
</feature>
<organism evidence="2 3">
    <name type="scientific">Arctia plantaginis</name>
    <name type="common">Wood tiger moth</name>
    <name type="synonym">Phalaena plantaginis</name>
    <dbReference type="NCBI Taxonomy" id="874455"/>
    <lineage>
        <taxon>Eukaryota</taxon>
        <taxon>Metazoa</taxon>
        <taxon>Ecdysozoa</taxon>
        <taxon>Arthropoda</taxon>
        <taxon>Hexapoda</taxon>
        <taxon>Insecta</taxon>
        <taxon>Pterygota</taxon>
        <taxon>Neoptera</taxon>
        <taxon>Endopterygota</taxon>
        <taxon>Lepidoptera</taxon>
        <taxon>Glossata</taxon>
        <taxon>Ditrysia</taxon>
        <taxon>Noctuoidea</taxon>
        <taxon>Erebidae</taxon>
        <taxon>Arctiinae</taxon>
        <taxon>Arctia</taxon>
    </lineage>
</organism>
<feature type="compositionally biased region" description="Pro residues" evidence="1">
    <location>
        <begin position="78"/>
        <end position="88"/>
    </location>
</feature>
<feature type="compositionally biased region" description="Low complexity" evidence="1">
    <location>
        <begin position="59"/>
        <end position="77"/>
    </location>
</feature>
<evidence type="ECO:0000313" key="3">
    <source>
        <dbReference type="Proteomes" id="UP000494106"/>
    </source>
</evidence>